<organism evidence="6">
    <name type="scientific">Phaedon cochleariae</name>
    <name type="common">Mustard beetle</name>
    <dbReference type="NCBI Taxonomy" id="80249"/>
    <lineage>
        <taxon>Eukaryota</taxon>
        <taxon>Metazoa</taxon>
        <taxon>Ecdysozoa</taxon>
        <taxon>Arthropoda</taxon>
        <taxon>Hexapoda</taxon>
        <taxon>Insecta</taxon>
        <taxon>Pterygota</taxon>
        <taxon>Neoptera</taxon>
        <taxon>Endopterygota</taxon>
        <taxon>Coleoptera</taxon>
        <taxon>Polyphaga</taxon>
        <taxon>Cucujiformia</taxon>
        <taxon>Chrysomeloidea</taxon>
        <taxon>Chrysomelidae</taxon>
        <taxon>Chrysomelinae</taxon>
        <taxon>Chrysomelini</taxon>
        <taxon>Phaedon</taxon>
    </lineage>
</organism>
<dbReference type="EMBL" id="GAPU01000026">
    <property type="protein sequence ID" value="JAB84598.1"/>
    <property type="molecule type" value="Transcribed_RNA"/>
</dbReference>
<evidence type="ECO:0000256" key="2">
    <source>
        <dbReference type="ARBA" id="ARBA00022692"/>
    </source>
</evidence>
<dbReference type="InterPro" id="IPR036259">
    <property type="entry name" value="MFS_trans_sf"/>
</dbReference>
<feature type="non-terminal residue" evidence="6">
    <location>
        <position position="1"/>
    </location>
</feature>
<dbReference type="AlphaFoldDB" id="W4VSJ9"/>
<reference evidence="6" key="1">
    <citation type="journal article" date="2013" name="PLoS ONE">
        <title>Putative Sugar Transporters of the Mustard Leaf Beetle Phaedon cochleariae: Their Phylogeny and Role for Nutrient Supply in Larval Defensive Glands.</title>
        <authorList>
            <person name="Stock M."/>
            <person name="Gretscher R.R."/>
            <person name="Groth M."/>
            <person name="Eiserloh S."/>
            <person name="Boland W."/>
            <person name="Burse A."/>
        </authorList>
    </citation>
    <scope>NUCLEOTIDE SEQUENCE</scope>
</reference>
<keyword evidence="4 5" id="KW-0472">Membrane</keyword>
<evidence type="ECO:0000313" key="6">
    <source>
        <dbReference type="EMBL" id="JAB84598.1"/>
    </source>
</evidence>
<accession>W4VSJ9</accession>
<feature type="transmembrane region" description="Helical" evidence="5">
    <location>
        <begin position="53"/>
        <end position="72"/>
    </location>
</feature>
<evidence type="ECO:0000256" key="5">
    <source>
        <dbReference type="SAM" id="Phobius"/>
    </source>
</evidence>
<dbReference type="Pfam" id="PF07690">
    <property type="entry name" value="MFS_1"/>
    <property type="match status" value="1"/>
</dbReference>
<feature type="transmembrane region" description="Helical" evidence="5">
    <location>
        <begin position="148"/>
        <end position="170"/>
    </location>
</feature>
<dbReference type="GO" id="GO:0016020">
    <property type="term" value="C:membrane"/>
    <property type="evidence" value="ECO:0007669"/>
    <property type="project" value="UniProtKB-SubCell"/>
</dbReference>
<dbReference type="InterPro" id="IPR011701">
    <property type="entry name" value="MFS"/>
</dbReference>
<dbReference type="Gene3D" id="1.20.1250.20">
    <property type="entry name" value="MFS general substrate transporter like domains"/>
    <property type="match status" value="1"/>
</dbReference>
<keyword evidence="6" id="KW-0762">Sugar transport</keyword>
<name>W4VSJ9_PHACE</name>
<evidence type="ECO:0000256" key="1">
    <source>
        <dbReference type="ARBA" id="ARBA00004141"/>
    </source>
</evidence>
<feature type="transmembrane region" description="Helical" evidence="5">
    <location>
        <begin position="354"/>
        <end position="374"/>
    </location>
</feature>
<feature type="transmembrane region" description="Helical" evidence="5">
    <location>
        <begin position="418"/>
        <end position="440"/>
    </location>
</feature>
<evidence type="ECO:0000256" key="4">
    <source>
        <dbReference type="ARBA" id="ARBA00023136"/>
    </source>
</evidence>
<keyword evidence="3 5" id="KW-1133">Transmembrane helix</keyword>
<feature type="transmembrane region" description="Helical" evidence="5">
    <location>
        <begin position="124"/>
        <end position="142"/>
    </location>
</feature>
<comment type="subcellular location">
    <subcellularLocation>
        <location evidence="1">Membrane</location>
        <topology evidence="1">Multi-pass membrane protein</topology>
    </subcellularLocation>
</comment>
<keyword evidence="2 5" id="KW-0812">Transmembrane</keyword>
<reference evidence="6" key="2">
    <citation type="journal article" date="2014" name="Proc. R. Soc. B">
        <title>Independently recruited oxidases from the glucose-methanol-choline oxidoreductase family enabled chemical defences in leaf beetle larvae (subtribe Chrysomelina) to evolve.</title>
        <authorList>
            <person name="Rahfeld P."/>
            <person name="Kirsch R."/>
            <person name="Kugel S."/>
            <person name="Wielsch N."/>
            <person name="Stock M."/>
            <person name="Groth M."/>
            <person name="Boland W."/>
            <person name="Burse A."/>
        </authorList>
    </citation>
    <scope>NUCLEOTIDE SEQUENCE</scope>
</reference>
<protein>
    <submittedName>
        <fullName evidence="6">Putative sugar transporter</fullName>
    </submittedName>
</protein>
<feature type="transmembrane region" description="Helical" evidence="5">
    <location>
        <begin position="386"/>
        <end position="406"/>
    </location>
</feature>
<evidence type="ECO:0000256" key="3">
    <source>
        <dbReference type="ARBA" id="ARBA00022989"/>
    </source>
</evidence>
<dbReference type="SUPFAM" id="SSF103473">
    <property type="entry name" value="MFS general substrate transporter"/>
    <property type="match status" value="1"/>
</dbReference>
<sequence>PNFIVYAGKMSAPSLASGSHGGHASSARSELPRPLAVSVYDVLRGSDVTFMQILIIVYGFISYSQCINHVMITTLSQSSLWEKWPELDADHVKYNTVIAGQAFARLLGNFYIMPLMDYYGRRNLFLVCNILPLFATIGSAFAPNFIVYAIFRCIAVCLATTAGIAANVYVIEIVNPKLRPTINWLQQAYGCVGLIYMVGCKWLLEHHGTTVWNWLQFYTHLPTLIGIIIGIATHIEAPGYEILYSPNGAAKAWKTVQKVVGGPDKLDKILGSLARSDREQDNLLISNEVELVEAQVLVQTAEDAAAAPILGRRDVRFIEESFKSSERRSVWTFIDVRPVLRGWFRLLKRKQTRWDTIGLCVIWFGEAFCHWGIMSYCGVFYESVGYDANIMSVLVWAIEIPLHYLMLRIMSQLSNERLLIGVISAVAVALTLALGILMQLRNSSIIAGPDWIFGFLAVSVAITGGIVWGPVYAFSSERYPIKIRASAMGLFNGVDSIALVASSYLGSAVIAPATIQYMLYANTGLRLIVAVTTLTLVTTDVADQILDFDD</sequence>
<dbReference type="GO" id="GO:0022857">
    <property type="term" value="F:transmembrane transporter activity"/>
    <property type="evidence" value="ECO:0007669"/>
    <property type="project" value="InterPro"/>
</dbReference>
<keyword evidence="6" id="KW-0813">Transport</keyword>
<feature type="transmembrane region" description="Helical" evidence="5">
    <location>
        <begin position="452"/>
        <end position="474"/>
    </location>
</feature>
<dbReference type="PANTHER" id="PTHR24064">
    <property type="entry name" value="SOLUTE CARRIER FAMILY 22 MEMBER"/>
    <property type="match status" value="1"/>
</dbReference>
<proteinExistence type="predicted"/>